<evidence type="ECO:0000256" key="2">
    <source>
        <dbReference type="ARBA" id="ARBA00005135"/>
    </source>
</evidence>
<dbReference type="PROSITE" id="PS51671">
    <property type="entry name" value="ACT"/>
    <property type="match status" value="2"/>
</dbReference>
<keyword evidence="8" id="KW-0460">Magnesium</keyword>
<comment type="pathway">
    <text evidence="2">Amino-acid biosynthesis; L-serine biosynthesis; L-serine from 3-phospho-D-glycerate: step 3/3.</text>
</comment>
<dbReference type="Pfam" id="PF00702">
    <property type="entry name" value="Hydrolase"/>
    <property type="match status" value="1"/>
</dbReference>
<keyword evidence="7 13" id="KW-0378">Hydrolase</keyword>
<evidence type="ECO:0000256" key="5">
    <source>
        <dbReference type="ARBA" id="ARBA00022605"/>
    </source>
</evidence>
<dbReference type="SFLD" id="SFLDF00029">
    <property type="entry name" value="phosphoserine_phosphatase"/>
    <property type="match status" value="1"/>
</dbReference>
<gene>
    <name evidence="13" type="ordered locus">Arcve_1074</name>
</gene>
<evidence type="ECO:0000256" key="7">
    <source>
        <dbReference type="ARBA" id="ARBA00022801"/>
    </source>
</evidence>
<dbReference type="SUPFAM" id="SSF55021">
    <property type="entry name" value="ACT-like"/>
    <property type="match status" value="2"/>
</dbReference>
<dbReference type="Gene3D" id="3.30.70.260">
    <property type="match status" value="1"/>
</dbReference>
<reference evidence="13 14" key="1">
    <citation type="submission" date="2011-03" db="EMBL/GenBank/DDBJ databases">
        <title>The complete genome of Archaeoglobus veneficus SNP6.</title>
        <authorList>
            <consortium name="US DOE Joint Genome Institute (JGI-PGF)"/>
            <person name="Lucas S."/>
            <person name="Copeland A."/>
            <person name="Lapidus A."/>
            <person name="Bruce D."/>
            <person name="Goodwin L."/>
            <person name="Pitluck S."/>
            <person name="Kyrpides N."/>
            <person name="Mavromatis K."/>
            <person name="Pagani I."/>
            <person name="Ivanova N."/>
            <person name="Mikhailova N."/>
            <person name="Lu M."/>
            <person name="Detter J.C."/>
            <person name="Tapia R."/>
            <person name="Han C."/>
            <person name="Land M."/>
            <person name="Hauser L."/>
            <person name="Markowitz V."/>
            <person name="Cheng J.-F."/>
            <person name="Hugenholtz P."/>
            <person name="Woyke T."/>
            <person name="Wu D."/>
            <person name="Spring S."/>
            <person name="Brambilla E."/>
            <person name="Klenk H.-P."/>
            <person name="Eisen J.A."/>
        </authorList>
    </citation>
    <scope>NUCLEOTIDE SEQUENCE [LARGE SCALE GENOMIC DNA]</scope>
    <source>
        <strain evidence="14">SNP6</strain>
    </source>
</reference>
<dbReference type="PANTHER" id="PTHR43344:SF2">
    <property type="entry name" value="PHOSPHOSERINE PHOSPHATASE"/>
    <property type="match status" value="1"/>
</dbReference>
<evidence type="ECO:0000256" key="3">
    <source>
        <dbReference type="ARBA" id="ARBA00009184"/>
    </source>
</evidence>
<dbReference type="NCBIfam" id="TIGR01488">
    <property type="entry name" value="HAD-SF-IB"/>
    <property type="match status" value="1"/>
</dbReference>
<dbReference type="GO" id="GO:0005737">
    <property type="term" value="C:cytoplasm"/>
    <property type="evidence" value="ECO:0007669"/>
    <property type="project" value="TreeGrafter"/>
</dbReference>
<evidence type="ECO:0000256" key="11">
    <source>
        <dbReference type="PIRSR" id="PIRSR604469-1"/>
    </source>
</evidence>
<dbReference type="SUPFAM" id="SSF56784">
    <property type="entry name" value="HAD-like"/>
    <property type="match status" value="1"/>
</dbReference>
<dbReference type="CDD" id="cd07500">
    <property type="entry name" value="HAD_PSP"/>
    <property type="match status" value="1"/>
</dbReference>
<evidence type="ECO:0000313" key="14">
    <source>
        <dbReference type="Proteomes" id="UP000008136"/>
    </source>
</evidence>
<dbReference type="UniPathway" id="UPA00135">
    <property type="reaction ID" value="UER00198"/>
</dbReference>
<evidence type="ECO:0000256" key="10">
    <source>
        <dbReference type="ARBA" id="ARBA00031693"/>
    </source>
</evidence>
<dbReference type="InterPro" id="IPR045865">
    <property type="entry name" value="ACT-like_dom_sf"/>
</dbReference>
<dbReference type="PANTHER" id="PTHR43344">
    <property type="entry name" value="PHOSPHOSERINE PHOSPHATASE"/>
    <property type="match status" value="1"/>
</dbReference>
<dbReference type="NCBIfam" id="TIGR00338">
    <property type="entry name" value="serB"/>
    <property type="match status" value="1"/>
</dbReference>
<dbReference type="Gene3D" id="3.40.50.1000">
    <property type="entry name" value="HAD superfamily/HAD-like"/>
    <property type="match status" value="1"/>
</dbReference>
<keyword evidence="6" id="KW-0479">Metal-binding</keyword>
<comment type="cofactor">
    <cofactor evidence="1">
        <name>Mg(2+)</name>
        <dbReference type="ChEBI" id="CHEBI:18420"/>
    </cofactor>
</comment>
<dbReference type="HOGENOM" id="CLU_036368_1_0_2"/>
<dbReference type="AlphaFoldDB" id="F2KT54"/>
<evidence type="ECO:0000256" key="6">
    <source>
        <dbReference type="ARBA" id="ARBA00022723"/>
    </source>
</evidence>
<comment type="similarity">
    <text evidence="3">Belongs to the HAD-like hydrolase superfamily. SerB family.</text>
</comment>
<feature type="active site" description="Proton donor" evidence="11">
    <location>
        <position position="202"/>
    </location>
</feature>
<name>F2KT54_ARCVS</name>
<keyword evidence="14" id="KW-1185">Reference proteome</keyword>
<evidence type="ECO:0000259" key="12">
    <source>
        <dbReference type="PROSITE" id="PS51671"/>
    </source>
</evidence>
<sequence>MLLQTYEVCPDRRLQISTLKHTLVLIGIAVYGMDRPGIICGMSEVLAKRGLNIIDIEQTVLQGLFVMFIVAEAENVDIEELKRELTSKGEKLGVNVSVSPFERKSSDEKNLYVLTVLGEDRVGIVYSITRILYEMGINIERTNLTARDRLISIEFLIDMGKSDVEEVKRRLKEEVESRGLDVVIQPYSLFQRNKRLIVFDMDSTLVDAEIIDELAKAAGVEDEVKELTRKAMNGEIDFKEALRERVKLLKGLPVDVLERIYSEIKLTEGAKELIKSLKESGYRVALVSGGFTYFTDRLKEELGLDYAFGNELEIKDGKLTGRLKGRIIDAEEKARIIEELARKEGISRENVVAVGDGANDRIMIENAGLGIAFNAKKALKEVADGTLSKDHLIGLASVLKLQTEFKKRV</sequence>
<proteinExistence type="inferred from homology"/>
<dbReference type="Pfam" id="PF13740">
    <property type="entry name" value="ACT_6"/>
    <property type="match status" value="1"/>
</dbReference>
<dbReference type="InterPro" id="IPR023214">
    <property type="entry name" value="HAD_sf"/>
</dbReference>
<dbReference type="Pfam" id="PF01842">
    <property type="entry name" value="ACT"/>
    <property type="match status" value="1"/>
</dbReference>
<dbReference type="InterPro" id="IPR002912">
    <property type="entry name" value="ACT_dom"/>
</dbReference>
<dbReference type="SFLD" id="SFLDG01137">
    <property type="entry name" value="C1.6.1:_Phosphoserine_Phosphat"/>
    <property type="match status" value="1"/>
</dbReference>
<evidence type="ECO:0000256" key="8">
    <source>
        <dbReference type="ARBA" id="ARBA00022842"/>
    </source>
</evidence>
<dbReference type="RefSeq" id="WP_013683748.1">
    <property type="nucleotide sequence ID" value="NC_015320.1"/>
</dbReference>
<dbReference type="SFLD" id="SFLDS00003">
    <property type="entry name" value="Haloacid_Dehalogenase"/>
    <property type="match status" value="1"/>
</dbReference>
<keyword evidence="9" id="KW-0718">Serine biosynthesis</keyword>
<accession>F2KT54</accession>
<dbReference type="GO" id="GO:0000287">
    <property type="term" value="F:magnesium ion binding"/>
    <property type="evidence" value="ECO:0007669"/>
    <property type="project" value="TreeGrafter"/>
</dbReference>
<dbReference type="EMBL" id="CP002588">
    <property type="protein sequence ID" value="AEA47084.1"/>
    <property type="molecule type" value="Genomic_DNA"/>
</dbReference>
<keyword evidence="5" id="KW-0028">Amino-acid biosynthesis</keyword>
<dbReference type="KEGG" id="ave:Arcve_1074"/>
<dbReference type="InterPro" id="IPR036412">
    <property type="entry name" value="HAD-like_sf"/>
</dbReference>
<evidence type="ECO:0000256" key="4">
    <source>
        <dbReference type="ARBA" id="ARBA00012640"/>
    </source>
</evidence>
<protein>
    <recommendedName>
        <fullName evidence="4">phosphoserine phosphatase</fullName>
        <ecNumber evidence="4">3.1.3.3</ecNumber>
    </recommendedName>
    <alternativeName>
        <fullName evidence="10">O-phosphoserine phosphohydrolase</fullName>
    </alternativeName>
</protein>
<dbReference type="InterPro" id="IPR050582">
    <property type="entry name" value="HAD-like_SerB"/>
</dbReference>
<evidence type="ECO:0000256" key="1">
    <source>
        <dbReference type="ARBA" id="ARBA00001946"/>
    </source>
</evidence>
<dbReference type="Proteomes" id="UP000008136">
    <property type="component" value="Chromosome"/>
</dbReference>
<feature type="domain" description="ACT" evidence="12">
    <location>
        <begin position="113"/>
        <end position="185"/>
    </location>
</feature>
<dbReference type="GeneID" id="10394187"/>
<feature type="active site" description="Nucleophile" evidence="11">
    <location>
        <position position="200"/>
    </location>
</feature>
<dbReference type="STRING" id="693661.Arcve_1074"/>
<evidence type="ECO:0000313" key="13">
    <source>
        <dbReference type="EMBL" id="AEA47084.1"/>
    </source>
</evidence>
<dbReference type="EC" id="3.1.3.3" evidence="4"/>
<evidence type="ECO:0000256" key="9">
    <source>
        <dbReference type="ARBA" id="ARBA00023299"/>
    </source>
</evidence>
<dbReference type="SFLD" id="SFLDG01136">
    <property type="entry name" value="C1.6:_Phosphoserine_Phosphatas"/>
    <property type="match status" value="1"/>
</dbReference>
<feature type="domain" description="ACT" evidence="12">
    <location>
        <begin position="27"/>
        <end position="99"/>
    </location>
</feature>
<organism evidence="13 14">
    <name type="scientific">Archaeoglobus veneficus (strain DSM 11195 / SNP6)</name>
    <dbReference type="NCBI Taxonomy" id="693661"/>
    <lineage>
        <taxon>Archaea</taxon>
        <taxon>Methanobacteriati</taxon>
        <taxon>Methanobacteriota</taxon>
        <taxon>Archaeoglobi</taxon>
        <taxon>Archaeoglobales</taxon>
        <taxon>Archaeoglobaceae</taxon>
        <taxon>Archaeoglobus</taxon>
    </lineage>
</organism>
<dbReference type="GO" id="GO:0006564">
    <property type="term" value="P:L-serine biosynthetic process"/>
    <property type="evidence" value="ECO:0007669"/>
    <property type="project" value="UniProtKB-KW"/>
</dbReference>
<dbReference type="InterPro" id="IPR004469">
    <property type="entry name" value="PSP"/>
</dbReference>
<dbReference type="SFLD" id="SFLDG01129">
    <property type="entry name" value="C1.5:_HAD__Beta-PGM__Phosphata"/>
    <property type="match status" value="1"/>
</dbReference>
<dbReference type="GO" id="GO:0036424">
    <property type="term" value="F:L-phosphoserine phosphatase activity"/>
    <property type="evidence" value="ECO:0007669"/>
    <property type="project" value="InterPro"/>
</dbReference>
<dbReference type="eggNOG" id="arCOG01158">
    <property type="taxonomic scope" value="Archaea"/>
</dbReference>